<proteinExistence type="inferred from homology"/>
<dbReference type="STRING" id="867345.SAMN05421693_1302"/>
<comment type="pathway">
    <text evidence="1">Cell wall biogenesis; peptidoglycan recycling.</text>
</comment>
<dbReference type="Pfam" id="PF03702">
    <property type="entry name" value="AnmK"/>
    <property type="match status" value="1"/>
</dbReference>
<accession>A0A1H9FU75</accession>
<name>A0A1H9FU75_9GAMM</name>
<dbReference type="Proteomes" id="UP000199496">
    <property type="component" value="Unassembled WGS sequence"/>
</dbReference>
<keyword evidence="3" id="KW-1185">Reference proteome</keyword>
<dbReference type="OrthoDB" id="9763949at2"/>
<dbReference type="UniPathway" id="UPA00544"/>
<dbReference type="GO" id="GO:0006040">
    <property type="term" value="P:amino sugar metabolic process"/>
    <property type="evidence" value="ECO:0007669"/>
    <property type="project" value="InterPro"/>
</dbReference>
<dbReference type="GO" id="GO:0005524">
    <property type="term" value="F:ATP binding"/>
    <property type="evidence" value="ECO:0007669"/>
    <property type="project" value="UniProtKB-UniRule"/>
</dbReference>
<dbReference type="SUPFAM" id="SSF53067">
    <property type="entry name" value="Actin-like ATPase domain"/>
    <property type="match status" value="1"/>
</dbReference>
<keyword evidence="1" id="KW-0808">Transferase</keyword>
<comment type="similarity">
    <text evidence="1">Belongs to the anhydro-N-acetylmuramic acid kinase family.</text>
</comment>
<dbReference type="Gene3D" id="3.30.420.40">
    <property type="match status" value="2"/>
</dbReference>
<dbReference type="HAMAP" id="MF_01270">
    <property type="entry name" value="AnhMurNAc_kinase"/>
    <property type="match status" value="1"/>
</dbReference>
<evidence type="ECO:0000256" key="1">
    <source>
        <dbReference type="HAMAP-Rule" id="MF_01270"/>
    </source>
</evidence>
<keyword evidence="1" id="KW-0547">Nucleotide-binding</keyword>
<dbReference type="NCBIfam" id="NF007148">
    <property type="entry name" value="PRK09585.3-2"/>
    <property type="match status" value="1"/>
</dbReference>
<dbReference type="InterPro" id="IPR043129">
    <property type="entry name" value="ATPase_NBD"/>
</dbReference>
<evidence type="ECO:0000313" key="3">
    <source>
        <dbReference type="Proteomes" id="UP000199496"/>
    </source>
</evidence>
<dbReference type="PANTHER" id="PTHR30605">
    <property type="entry name" value="ANHYDRO-N-ACETYLMURAMIC ACID KINASE"/>
    <property type="match status" value="1"/>
</dbReference>
<dbReference type="EMBL" id="FOFO01000030">
    <property type="protein sequence ID" value="SEQ41435.1"/>
    <property type="molecule type" value="Genomic_DNA"/>
</dbReference>
<dbReference type="InterPro" id="IPR005338">
    <property type="entry name" value="Anhydro_N_Ac-Mur_kinase"/>
</dbReference>
<protein>
    <recommendedName>
        <fullName evidence="1">Anhydro-N-acetylmuramic acid kinase</fullName>
        <ecNumber evidence="1">2.7.1.170</ecNumber>
    </recommendedName>
    <alternativeName>
        <fullName evidence="1">AnhMurNAc kinase</fullName>
    </alternativeName>
</protein>
<dbReference type="CDD" id="cd24050">
    <property type="entry name" value="ASKHA_NBD_ANMK"/>
    <property type="match status" value="1"/>
</dbReference>
<dbReference type="GO" id="GO:0016773">
    <property type="term" value="F:phosphotransferase activity, alcohol group as acceptor"/>
    <property type="evidence" value="ECO:0007669"/>
    <property type="project" value="UniProtKB-UniRule"/>
</dbReference>
<dbReference type="UniPathway" id="UPA00343"/>
<dbReference type="GO" id="GO:0009254">
    <property type="term" value="P:peptidoglycan turnover"/>
    <property type="evidence" value="ECO:0007669"/>
    <property type="project" value="UniProtKB-UniRule"/>
</dbReference>
<keyword evidence="1" id="KW-0119">Carbohydrate metabolism</keyword>
<evidence type="ECO:0000313" key="2">
    <source>
        <dbReference type="EMBL" id="SEQ41435.1"/>
    </source>
</evidence>
<dbReference type="GO" id="GO:0016301">
    <property type="term" value="F:kinase activity"/>
    <property type="evidence" value="ECO:0007669"/>
    <property type="project" value="UniProtKB-KW"/>
</dbReference>
<comment type="function">
    <text evidence="1">Catalyzes the specific phosphorylation of 1,6-anhydro-N-acetylmuramic acid (anhMurNAc) with the simultaneous cleavage of the 1,6-anhydro ring, generating MurNAc-6-P. Is required for the utilization of anhMurNAc either imported from the medium or derived from its own cell wall murein, and thus plays a role in cell wall recycling.</text>
</comment>
<comment type="catalytic activity">
    <reaction evidence="1">
        <text>1,6-anhydro-N-acetyl-beta-muramate + ATP + H2O = N-acetyl-D-muramate 6-phosphate + ADP + H(+)</text>
        <dbReference type="Rhea" id="RHEA:24952"/>
        <dbReference type="ChEBI" id="CHEBI:15377"/>
        <dbReference type="ChEBI" id="CHEBI:15378"/>
        <dbReference type="ChEBI" id="CHEBI:30616"/>
        <dbReference type="ChEBI" id="CHEBI:58690"/>
        <dbReference type="ChEBI" id="CHEBI:58722"/>
        <dbReference type="ChEBI" id="CHEBI:456216"/>
        <dbReference type="EC" id="2.7.1.170"/>
    </reaction>
</comment>
<dbReference type="NCBIfam" id="NF007139">
    <property type="entry name" value="PRK09585.1-3"/>
    <property type="match status" value="1"/>
</dbReference>
<organism evidence="2 3">
    <name type="scientific">Ectothiorhodospira magna</name>
    <dbReference type="NCBI Taxonomy" id="867345"/>
    <lineage>
        <taxon>Bacteria</taxon>
        <taxon>Pseudomonadati</taxon>
        <taxon>Pseudomonadota</taxon>
        <taxon>Gammaproteobacteria</taxon>
        <taxon>Chromatiales</taxon>
        <taxon>Ectothiorhodospiraceae</taxon>
        <taxon>Ectothiorhodospira</taxon>
    </lineage>
</organism>
<dbReference type="EC" id="2.7.1.170" evidence="1"/>
<dbReference type="AlphaFoldDB" id="A0A1H9FU75"/>
<comment type="pathway">
    <text evidence="1">Amino-sugar metabolism; 1,6-anhydro-N-acetylmuramate degradation.</text>
</comment>
<dbReference type="PANTHER" id="PTHR30605:SF0">
    <property type="entry name" value="ANHYDRO-N-ACETYLMURAMIC ACID KINASE"/>
    <property type="match status" value="1"/>
</dbReference>
<feature type="binding site" evidence="1">
    <location>
        <begin position="11"/>
        <end position="18"/>
    </location>
    <ligand>
        <name>ATP</name>
        <dbReference type="ChEBI" id="CHEBI:30616"/>
    </ligand>
</feature>
<dbReference type="RefSeq" id="WP_090208947.1">
    <property type="nucleotide sequence ID" value="NZ_FOFO01000030.1"/>
</dbReference>
<keyword evidence="1 2" id="KW-0418">Kinase</keyword>
<reference evidence="2 3" key="1">
    <citation type="submission" date="2016-10" db="EMBL/GenBank/DDBJ databases">
        <authorList>
            <person name="de Groot N.N."/>
        </authorList>
    </citation>
    <scope>NUCLEOTIDE SEQUENCE [LARGE SCALE GENOMIC DNA]</scope>
    <source>
        <strain evidence="2 3">B7-7</strain>
    </source>
</reference>
<gene>
    <name evidence="1" type="primary">anmK</name>
    <name evidence="2" type="ORF">SAMN05421693_1302</name>
</gene>
<sequence>MTERYIGLISGTSMDAVDAALVEFNADGPQCLMAIAHPFPETLRQDLRTLAAPDWRGNLDDFGRLDALTGDLMADATLSLLEWARVPASTITAIGSHGQTVRHRPDAHPPFTLQIGSPARIAQATGLTVVADFRTADMAVGGQGAPLVPAFHRAVLHHPRENRVVLNLGGIANITCLPASAQAPVLGFDTGPANTLMDHWIRHHRQVWHDENGDWAMTGQVSDALLARWMADPYLDLAPPKSTGTEYFSPTWLQAHLATCPGVSAADVQRSLLEFTAMSIARAIQSHAPDATRVIVCGGGVHNGALMARLRAHLSPRIVESSSHHGLDPDWVEAMTFAWLARERMQGRTGNLPAVTGASRAVMLGGIHAP</sequence>
<keyword evidence="1" id="KW-0067">ATP-binding</keyword>
<dbReference type="GO" id="GO:0097175">
    <property type="term" value="P:1,6-anhydro-N-acetyl-beta-muramic acid catabolic process"/>
    <property type="evidence" value="ECO:0007669"/>
    <property type="project" value="UniProtKB-UniRule"/>
</dbReference>